<keyword evidence="5 10" id="KW-0547">Nucleotide-binding</keyword>
<evidence type="ECO:0000256" key="1">
    <source>
        <dbReference type="ARBA" id="ARBA00004496"/>
    </source>
</evidence>
<evidence type="ECO:0000256" key="3">
    <source>
        <dbReference type="ARBA" id="ARBA00022490"/>
    </source>
</evidence>
<dbReference type="EMBL" id="LWMT01000181">
    <property type="protein sequence ID" value="KZX14099.1"/>
    <property type="molecule type" value="Genomic_DNA"/>
</dbReference>
<comment type="subcellular location">
    <subcellularLocation>
        <location evidence="1 10">Cytoplasm</location>
    </subcellularLocation>
</comment>
<evidence type="ECO:0000256" key="7">
    <source>
        <dbReference type="ARBA" id="ARBA00022917"/>
    </source>
</evidence>
<dbReference type="InterPro" id="IPR036621">
    <property type="entry name" value="Anticodon-bd_dom_sf"/>
</dbReference>
<keyword evidence="6 10" id="KW-0067">ATP-binding</keyword>
<dbReference type="Gene3D" id="3.30.930.10">
    <property type="entry name" value="Bira Bifunctional Protein, Domain 2"/>
    <property type="match status" value="1"/>
</dbReference>
<dbReference type="STRING" id="55758.MBFIL_09310"/>
<dbReference type="PANTHER" id="PTHR43707:SF1">
    <property type="entry name" value="HISTIDINE--TRNA LIGASE, MITOCHONDRIAL-RELATED"/>
    <property type="match status" value="1"/>
</dbReference>
<evidence type="ECO:0000256" key="12">
    <source>
        <dbReference type="SAM" id="Coils"/>
    </source>
</evidence>
<dbReference type="GO" id="GO:0004821">
    <property type="term" value="F:histidine-tRNA ligase activity"/>
    <property type="evidence" value="ECO:0007669"/>
    <property type="project" value="UniProtKB-UniRule"/>
</dbReference>
<dbReference type="GO" id="GO:0000105">
    <property type="term" value="P:L-histidine biosynthetic process"/>
    <property type="evidence" value="ECO:0007669"/>
    <property type="project" value="InterPro"/>
</dbReference>
<dbReference type="GO" id="GO:0005524">
    <property type="term" value="F:ATP binding"/>
    <property type="evidence" value="ECO:0007669"/>
    <property type="project" value="UniProtKB-UniRule"/>
</dbReference>
<feature type="binding site" evidence="11">
    <location>
        <position position="268"/>
    </location>
    <ligand>
        <name>L-histidine</name>
        <dbReference type="ChEBI" id="CHEBI:57595"/>
    </ligand>
</feature>
<dbReference type="Pfam" id="PF03129">
    <property type="entry name" value="HGTP_anticodon"/>
    <property type="match status" value="1"/>
</dbReference>
<dbReference type="HAMAP" id="MF_00127">
    <property type="entry name" value="His_tRNA_synth"/>
    <property type="match status" value="1"/>
</dbReference>
<evidence type="ECO:0000256" key="8">
    <source>
        <dbReference type="ARBA" id="ARBA00023146"/>
    </source>
</evidence>
<evidence type="ECO:0000313" key="14">
    <source>
        <dbReference type="EMBL" id="KZX14099.1"/>
    </source>
</evidence>
<organism evidence="14 15">
    <name type="scientific">Methanobrevibacter filiformis</name>
    <dbReference type="NCBI Taxonomy" id="55758"/>
    <lineage>
        <taxon>Archaea</taxon>
        <taxon>Methanobacteriati</taxon>
        <taxon>Methanobacteriota</taxon>
        <taxon>Methanomada group</taxon>
        <taxon>Methanobacteria</taxon>
        <taxon>Methanobacteriales</taxon>
        <taxon>Methanobacteriaceae</taxon>
        <taxon>Methanobrevibacter</taxon>
    </lineage>
</organism>
<comment type="catalytic activity">
    <reaction evidence="9 10">
        <text>tRNA(His) + L-histidine + ATP = L-histidyl-tRNA(His) + AMP + diphosphate + H(+)</text>
        <dbReference type="Rhea" id="RHEA:17313"/>
        <dbReference type="Rhea" id="RHEA-COMP:9665"/>
        <dbReference type="Rhea" id="RHEA-COMP:9689"/>
        <dbReference type="ChEBI" id="CHEBI:15378"/>
        <dbReference type="ChEBI" id="CHEBI:30616"/>
        <dbReference type="ChEBI" id="CHEBI:33019"/>
        <dbReference type="ChEBI" id="CHEBI:57595"/>
        <dbReference type="ChEBI" id="CHEBI:78442"/>
        <dbReference type="ChEBI" id="CHEBI:78527"/>
        <dbReference type="ChEBI" id="CHEBI:456215"/>
        <dbReference type="EC" id="6.1.1.21"/>
    </reaction>
</comment>
<dbReference type="NCBIfam" id="TIGR00442">
    <property type="entry name" value="hisS"/>
    <property type="match status" value="1"/>
</dbReference>
<keyword evidence="8 10" id="KW-0030">Aminoacyl-tRNA synthetase</keyword>
<feature type="domain" description="Aminoacyl-transfer RNA synthetases class-II family profile" evidence="13">
    <location>
        <begin position="20"/>
        <end position="340"/>
    </location>
</feature>
<gene>
    <name evidence="10 14" type="primary">hisS</name>
    <name evidence="14" type="ORF">MBFIL_09310</name>
</gene>
<proteinExistence type="inferred from homology"/>
<evidence type="ECO:0000256" key="4">
    <source>
        <dbReference type="ARBA" id="ARBA00022598"/>
    </source>
</evidence>
<keyword evidence="7 10" id="KW-0648">Protein biosynthesis</keyword>
<dbReference type="InterPro" id="IPR015807">
    <property type="entry name" value="His-tRNA-ligase"/>
</dbReference>
<dbReference type="InterPro" id="IPR004516">
    <property type="entry name" value="HisRS/HisZ"/>
</dbReference>
<dbReference type="PROSITE" id="PS50862">
    <property type="entry name" value="AA_TRNA_LIGASE_II"/>
    <property type="match status" value="1"/>
</dbReference>
<feature type="binding site" evidence="11">
    <location>
        <begin position="78"/>
        <end position="80"/>
    </location>
    <ligand>
        <name>L-histidine</name>
        <dbReference type="ChEBI" id="CHEBI:57595"/>
    </ligand>
</feature>
<feature type="binding site" evidence="11">
    <location>
        <position position="108"/>
    </location>
    <ligand>
        <name>L-histidine</name>
        <dbReference type="ChEBI" id="CHEBI:57595"/>
    </ligand>
</feature>
<dbReference type="Pfam" id="PF13393">
    <property type="entry name" value="tRNA-synt_His"/>
    <property type="match status" value="1"/>
</dbReference>
<dbReference type="GO" id="GO:0006427">
    <property type="term" value="P:histidyl-tRNA aminoacylation"/>
    <property type="evidence" value="ECO:0007669"/>
    <property type="project" value="UniProtKB-UniRule"/>
</dbReference>
<name>A0A166C3R9_9EURY</name>
<dbReference type="Proteomes" id="UP000077066">
    <property type="component" value="Unassembled WGS sequence"/>
</dbReference>
<dbReference type="CDD" id="cd00859">
    <property type="entry name" value="HisRS_anticodon"/>
    <property type="match status" value="1"/>
</dbReference>
<comment type="caution">
    <text evidence="14">The sequence shown here is derived from an EMBL/GenBank/DDBJ whole genome shotgun (WGS) entry which is preliminary data.</text>
</comment>
<dbReference type="RefSeq" id="WP_066971965.1">
    <property type="nucleotide sequence ID" value="NZ_LWMT01000181.1"/>
</dbReference>
<evidence type="ECO:0000256" key="10">
    <source>
        <dbReference type="HAMAP-Rule" id="MF_00127"/>
    </source>
</evidence>
<keyword evidence="4 10" id="KW-0436">Ligase</keyword>
<dbReference type="PATRIC" id="fig|55758.3.peg.1063"/>
<evidence type="ECO:0000256" key="5">
    <source>
        <dbReference type="ARBA" id="ARBA00022741"/>
    </source>
</evidence>
<dbReference type="SUPFAM" id="SSF55681">
    <property type="entry name" value="Class II aaRS and biotin synthetases"/>
    <property type="match status" value="1"/>
</dbReference>
<reference evidence="14 15" key="1">
    <citation type="submission" date="2016-04" db="EMBL/GenBank/DDBJ databases">
        <title>Genome sequence of Methanobrevibacter filiformis DSM 11501.</title>
        <authorList>
            <person name="Poehlein A."/>
            <person name="Seedorf H."/>
            <person name="Daniel R."/>
        </authorList>
    </citation>
    <scope>NUCLEOTIDE SEQUENCE [LARGE SCALE GENOMIC DNA]</scope>
    <source>
        <strain evidence="14 15">DSM 11501</strain>
    </source>
</reference>
<feature type="coiled-coil region" evidence="12">
    <location>
        <begin position="191"/>
        <end position="218"/>
    </location>
</feature>
<dbReference type="HAMAP" id="MF_00125">
    <property type="entry name" value="HisZ"/>
    <property type="match status" value="1"/>
</dbReference>
<evidence type="ECO:0000256" key="2">
    <source>
        <dbReference type="ARBA" id="ARBA00008226"/>
    </source>
</evidence>
<dbReference type="InterPro" id="IPR004517">
    <property type="entry name" value="HisZ"/>
</dbReference>
<dbReference type="PANTHER" id="PTHR43707">
    <property type="entry name" value="HISTIDYL-TRNA SYNTHETASE"/>
    <property type="match status" value="1"/>
</dbReference>
<evidence type="ECO:0000256" key="6">
    <source>
        <dbReference type="ARBA" id="ARBA00022840"/>
    </source>
</evidence>
<dbReference type="SUPFAM" id="SSF52954">
    <property type="entry name" value="Class II aaRS ABD-related"/>
    <property type="match status" value="1"/>
</dbReference>
<dbReference type="GO" id="GO:0005737">
    <property type="term" value="C:cytoplasm"/>
    <property type="evidence" value="ECO:0007669"/>
    <property type="project" value="UniProtKB-SubCell"/>
</dbReference>
<feature type="binding site" evidence="11">
    <location>
        <position position="122"/>
    </location>
    <ligand>
        <name>L-histidine</name>
        <dbReference type="ChEBI" id="CHEBI:57595"/>
    </ligand>
</feature>
<dbReference type="CDD" id="cd00773">
    <property type="entry name" value="HisRS-like_core"/>
    <property type="match status" value="1"/>
</dbReference>
<dbReference type="InterPro" id="IPR004154">
    <property type="entry name" value="Anticodon-bd"/>
</dbReference>
<evidence type="ECO:0000313" key="15">
    <source>
        <dbReference type="Proteomes" id="UP000077066"/>
    </source>
</evidence>
<evidence type="ECO:0000259" key="13">
    <source>
        <dbReference type="PROSITE" id="PS50862"/>
    </source>
</evidence>
<keyword evidence="3 10" id="KW-0963">Cytoplasm</keyword>
<feature type="binding site" evidence="11">
    <location>
        <position position="126"/>
    </location>
    <ligand>
        <name>L-histidine</name>
        <dbReference type="ChEBI" id="CHEBI:57595"/>
    </ligand>
</feature>
<sequence>MEFTRPRGTRDFLFDEMENRKEVEKTLRRVFENYAYREIKTPIFENLSLFTTKSGEQILDQLYNFEDKSNRELTLRPEITAPIARLYLNEMQKTPKPIKLYYFGSCFRYERPQKGRFRQFWQFGCENIGAKSPEAEAEIIAMANHSLNELKINDAEIHINHLGIIRGIFKHFQTPQDIQDKIMLLIDKGEKENLKGYLNELENQSKELEEILVQLIEFVGNENIIEKIEELLTNIDEIKPALGEFKQLTKLLAIFNLKNYTLNLSVARGLDYYTGIVFEIYIPSLGAQKQVAGGGTYSLIEIFGGEKIESTGFAFGFDRLMNGINEEKKEKSRVDVYVAPISENTREKSFEIGQTLRRANISVEIDLSRKKFKKLINIANKLNVKYLIAIGEKDLKENSITIKDMKTGNQELVKIEEIVEYIGEK</sequence>
<accession>A0A166C3R9</accession>
<dbReference type="InterPro" id="IPR006195">
    <property type="entry name" value="aa-tRNA-synth_II"/>
</dbReference>
<dbReference type="InterPro" id="IPR045864">
    <property type="entry name" value="aa-tRNA-synth_II/BPL/LPL"/>
</dbReference>
<dbReference type="InterPro" id="IPR041715">
    <property type="entry name" value="HisRS-like_core"/>
</dbReference>
<dbReference type="AlphaFoldDB" id="A0A166C3R9"/>
<keyword evidence="12" id="KW-0175">Coiled coil</keyword>
<dbReference type="InterPro" id="IPR033656">
    <property type="entry name" value="HisRS_anticodon"/>
</dbReference>
<evidence type="ECO:0000256" key="11">
    <source>
        <dbReference type="PIRSR" id="PIRSR001549-1"/>
    </source>
</evidence>
<evidence type="ECO:0000256" key="9">
    <source>
        <dbReference type="ARBA" id="ARBA00047639"/>
    </source>
</evidence>
<dbReference type="PIRSF" id="PIRSF001549">
    <property type="entry name" value="His-tRNA_synth"/>
    <property type="match status" value="1"/>
</dbReference>
<dbReference type="EC" id="6.1.1.21" evidence="10"/>
<feature type="binding site" evidence="11">
    <location>
        <begin position="272"/>
        <end position="273"/>
    </location>
    <ligand>
        <name>L-histidine</name>
        <dbReference type="ChEBI" id="CHEBI:57595"/>
    </ligand>
</feature>
<protein>
    <recommendedName>
        <fullName evidence="10">Histidine--tRNA ligase</fullName>
        <ecNumber evidence="10">6.1.1.21</ecNumber>
    </recommendedName>
    <alternativeName>
        <fullName evidence="10">Histidyl-tRNA synthetase</fullName>
        <shortName evidence="10">HisRS</shortName>
    </alternativeName>
</protein>
<dbReference type="OrthoDB" id="8659at2157"/>
<keyword evidence="15" id="KW-1185">Reference proteome</keyword>
<comment type="similarity">
    <text evidence="2 10">Belongs to the class-II aminoacyl-tRNA synthetase family.</text>
</comment>
<dbReference type="Gene3D" id="3.40.50.800">
    <property type="entry name" value="Anticodon-binding domain"/>
    <property type="match status" value="1"/>
</dbReference>